<name>A0A7Z0WUJ6_9PSEU</name>
<evidence type="ECO:0000256" key="2">
    <source>
        <dbReference type="ARBA" id="ARBA00023002"/>
    </source>
</evidence>
<keyword evidence="2" id="KW-0560">Oxidoreductase</keyword>
<proteinExistence type="predicted"/>
<sequence length="749" mass="78340">MTNSPIGSTLNRVDGPDKVTGAARYAGDESPTGLVHGHLVLATIGNGTIRSMDTGAARDHTGVLEIYTPDNPLPLHGVPPGVAFYFSETRRPLSDHEVRYHGQIVGLVIAETPEQARDAAALITVDYERRPANASFRDNVDDAVVPEPTPLPMGLPITILADGVPSIDAALAASPVTVTATYTHPARHHNALEPHAAVATWDGDRLTIHSTTQAPAAHAIELAQAFAVPADHVHVVNPHVGGGFGGKAFTWGPTYLAAAAARRLGRPVKVVPTREQLHTTTGHRSAAHQTVTLGSSADGTLNAIRHLSVTQAIGEDPGTRLTMKAYATENLHVSLRVTTGLNVPTTTILRAPGEETGSFAIECAMDELAIELGLDPIELRTRNHLTHTLSPDPATRLPYSNKHLIECYRLGARRFGWDTRNPAPRSTLATGGWLVGTGMAGAVLNASRAFTAVRVSFRPDGTAAVATSTADLGTGMRTVLAIMGTDSLGIPVDRIRPLIGDSRLPVGPDAVYGAQGSAATATVAPVVRDAAADAVEELINHAVTEPRSPLHGRDGVRYTAGDLTDGATTIGFGDLLTTTGGTDVGATTTSGPVTPPSYAFASHAAHFCEVRVHRLTGEIRVSRMTTVVDAGTIVNEKTARNQIVGGVVWGIGPALFESAHVEPDTGRIANANFADYLVPVNADVPDVDVVFLDHPDTNFSPLGARGLGELGTVGSAAAVANAVHHATGIRVRDLPITPEKLLTTPTGQA</sequence>
<dbReference type="SUPFAM" id="SSF56003">
    <property type="entry name" value="Molybdenum cofactor-binding domain"/>
    <property type="match status" value="1"/>
</dbReference>
<dbReference type="InterPro" id="IPR008274">
    <property type="entry name" value="AldOxase/xan_DH_MoCoBD1"/>
</dbReference>
<dbReference type="RefSeq" id="WP_075131294.1">
    <property type="nucleotide sequence ID" value="NZ_MSIF01000001.1"/>
</dbReference>
<comment type="caution">
    <text evidence="4">The sequence shown here is derived from an EMBL/GenBank/DDBJ whole genome shotgun (WGS) entry which is preliminary data.</text>
</comment>
<gene>
    <name evidence="4" type="ORF">BLA60_04250</name>
</gene>
<dbReference type="Pfam" id="PF02738">
    <property type="entry name" value="MoCoBD_1"/>
    <property type="match status" value="1"/>
</dbReference>
<reference evidence="4 5" key="1">
    <citation type="submission" date="2016-12" db="EMBL/GenBank/DDBJ databases">
        <title>The draft genome sequence of Actinophytocola xinjiangensis.</title>
        <authorList>
            <person name="Wang W."/>
            <person name="Yuan L."/>
        </authorList>
    </citation>
    <scope>NUCLEOTIDE SEQUENCE [LARGE SCALE GENOMIC DNA]</scope>
    <source>
        <strain evidence="4 5">CGMCC 4.4663</strain>
    </source>
</reference>
<evidence type="ECO:0000313" key="4">
    <source>
        <dbReference type="EMBL" id="OLF14346.1"/>
    </source>
</evidence>
<dbReference type="InterPro" id="IPR037165">
    <property type="entry name" value="AldOxase/xan_DH_Mopterin-bd_sf"/>
</dbReference>
<dbReference type="GO" id="GO:0016491">
    <property type="term" value="F:oxidoreductase activity"/>
    <property type="evidence" value="ECO:0007669"/>
    <property type="project" value="UniProtKB-KW"/>
</dbReference>
<dbReference type="OrthoDB" id="135295at2"/>
<keyword evidence="5" id="KW-1185">Reference proteome</keyword>
<keyword evidence="1" id="KW-0500">Molybdenum</keyword>
<dbReference type="Pfam" id="PF20256">
    <property type="entry name" value="MoCoBD_2"/>
    <property type="match status" value="1"/>
</dbReference>
<dbReference type="EMBL" id="MSIF01000001">
    <property type="protein sequence ID" value="OLF14346.1"/>
    <property type="molecule type" value="Genomic_DNA"/>
</dbReference>
<dbReference type="AlphaFoldDB" id="A0A7Z0WUJ6"/>
<dbReference type="InterPro" id="IPR016208">
    <property type="entry name" value="Ald_Oxase/xanthine_DH-like"/>
</dbReference>
<dbReference type="InterPro" id="IPR046867">
    <property type="entry name" value="AldOxase/xan_DH_MoCoBD2"/>
</dbReference>
<evidence type="ECO:0000313" key="5">
    <source>
        <dbReference type="Proteomes" id="UP000185696"/>
    </source>
</evidence>
<protein>
    <recommendedName>
        <fullName evidence="3">Aldehyde oxidase/xanthine dehydrogenase a/b hammerhead domain-containing protein</fullName>
    </recommendedName>
</protein>
<dbReference type="PANTHER" id="PTHR11908:SF132">
    <property type="entry name" value="ALDEHYDE OXIDASE 1-RELATED"/>
    <property type="match status" value="1"/>
</dbReference>
<dbReference type="PANTHER" id="PTHR11908">
    <property type="entry name" value="XANTHINE DEHYDROGENASE"/>
    <property type="match status" value="1"/>
</dbReference>
<dbReference type="SUPFAM" id="SSF54665">
    <property type="entry name" value="CO dehydrogenase molybdoprotein N-domain-like"/>
    <property type="match status" value="1"/>
</dbReference>
<dbReference type="Proteomes" id="UP000185696">
    <property type="component" value="Unassembled WGS sequence"/>
</dbReference>
<evidence type="ECO:0000259" key="3">
    <source>
        <dbReference type="SMART" id="SM01008"/>
    </source>
</evidence>
<dbReference type="Pfam" id="PF01315">
    <property type="entry name" value="Ald_Xan_dh_C"/>
    <property type="match status" value="1"/>
</dbReference>
<organism evidence="4 5">
    <name type="scientific">Actinophytocola xinjiangensis</name>
    <dbReference type="NCBI Taxonomy" id="485602"/>
    <lineage>
        <taxon>Bacteria</taxon>
        <taxon>Bacillati</taxon>
        <taxon>Actinomycetota</taxon>
        <taxon>Actinomycetes</taxon>
        <taxon>Pseudonocardiales</taxon>
        <taxon>Pseudonocardiaceae</taxon>
    </lineage>
</organism>
<dbReference type="GO" id="GO:0005506">
    <property type="term" value="F:iron ion binding"/>
    <property type="evidence" value="ECO:0007669"/>
    <property type="project" value="InterPro"/>
</dbReference>
<accession>A0A7Z0WUJ6</accession>
<dbReference type="Gene3D" id="3.90.1170.50">
    <property type="entry name" value="Aldehyde oxidase/xanthine dehydrogenase, a/b hammerhead"/>
    <property type="match status" value="1"/>
</dbReference>
<feature type="domain" description="Aldehyde oxidase/xanthine dehydrogenase a/b hammerhead" evidence="3">
    <location>
        <begin position="20"/>
        <end position="131"/>
    </location>
</feature>
<dbReference type="InterPro" id="IPR036856">
    <property type="entry name" value="Ald_Oxase/Xan_DH_a/b_sf"/>
</dbReference>
<dbReference type="Gene3D" id="3.30.365.10">
    <property type="entry name" value="Aldehyde oxidase/xanthine dehydrogenase, molybdopterin binding domain"/>
    <property type="match status" value="4"/>
</dbReference>
<dbReference type="InterPro" id="IPR000674">
    <property type="entry name" value="Ald_Oxase/Xan_DH_a/b"/>
</dbReference>
<evidence type="ECO:0000256" key="1">
    <source>
        <dbReference type="ARBA" id="ARBA00022505"/>
    </source>
</evidence>
<dbReference type="SMART" id="SM01008">
    <property type="entry name" value="Ald_Xan_dh_C"/>
    <property type="match status" value="1"/>
</dbReference>